<organism evidence="3 4">
    <name type="scientific">Marinobacter nanhaiticus D15-8W</name>
    <dbReference type="NCBI Taxonomy" id="626887"/>
    <lineage>
        <taxon>Bacteria</taxon>
        <taxon>Pseudomonadati</taxon>
        <taxon>Pseudomonadota</taxon>
        <taxon>Gammaproteobacteria</taxon>
        <taxon>Pseudomonadales</taxon>
        <taxon>Marinobacteraceae</taxon>
        <taxon>Marinobacter</taxon>
    </lineage>
</organism>
<protein>
    <submittedName>
        <fullName evidence="3">ATP-grasp domain-containing protein</fullName>
    </submittedName>
</protein>
<dbReference type="PATRIC" id="fig|626887.3.peg.4592"/>
<dbReference type="SUPFAM" id="SSF56059">
    <property type="entry name" value="Glutathione synthetase ATP-binding domain-like"/>
    <property type="match status" value="1"/>
</dbReference>
<gene>
    <name evidence="3" type="ORF">J057_22970</name>
</gene>
<dbReference type="Pfam" id="PF15632">
    <property type="entry name" value="ATPgrasp_Ter"/>
    <property type="match status" value="1"/>
</dbReference>
<dbReference type="Proteomes" id="UP000013165">
    <property type="component" value="Unassembled WGS sequence"/>
</dbReference>
<keyword evidence="1" id="KW-0547">Nucleotide-binding</keyword>
<dbReference type="AlphaFoldDB" id="N6WRY8"/>
<evidence type="ECO:0000256" key="1">
    <source>
        <dbReference type="PROSITE-ProRule" id="PRU00409"/>
    </source>
</evidence>
<evidence type="ECO:0000259" key="2">
    <source>
        <dbReference type="PROSITE" id="PS50975"/>
    </source>
</evidence>
<sequence>MDRDKPKVLVLDANQRSALAVTRSLGKSSQYQISSADSVAYALAGASRYSQTYYRYPDPNQQPQEFINWIRNFSASHHFDLYMPTTEVTSQLLLMFQKELPHVELPFAAYSNVMALADKVTLVELARKLDIAIPESEVYHSRDQVVVDRLTFPVVIKPALSRIYREGRWIHTQVRIAKNAADWDQIVSDMDYLDYAPFMLQEFIPGHGSGIFCIYDNGTPVQFFAHQRLREKPPEGGVSVLSRSIPVPEDLRSVAERLLGAVDWHGVAMVEFRVSDEGNPYLMEVNTRFWGSLQLAIDAGVDFPLMLANLHLKRPSVALNAYRDNQRLRWLLGDLDSLYIFIKSSHPIRKKLQRILSFLSIRFHGQKHEINRLSDIKPAWVELKQYLRSLR</sequence>
<keyword evidence="4" id="KW-1185">Reference proteome</keyword>
<reference evidence="3 4" key="1">
    <citation type="journal article" date="2013" name="Genome Announc.">
        <title>Genome Sequence of the Polycyclic Aromatic Hydrocarbon-Degrading Bacterium Strain Marinobacter nanhaiticus D15-8WT.</title>
        <authorList>
            <person name="Cui Z."/>
            <person name="Gao W."/>
            <person name="Li Q."/>
            <person name="Xu G."/>
            <person name="Zheng L."/>
        </authorList>
    </citation>
    <scope>NUCLEOTIDE SEQUENCE [LARGE SCALE GENOMIC DNA]</scope>
    <source>
        <strain evidence="3 4">D15-8W</strain>
    </source>
</reference>
<dbReference type="HOGENOM" id="CLU_034084_2_0_6"/>
<feature type="domain" description="ATP-grasp" evidence="2">
    <location>
        <begin position="123"/>
        <end position="312"/>
    </location>
</feature>
<dbReference type="RefSeq" id="WP_004582525.1">
    <property type="nucleotide sequence ID" value="NZ_AP028878.1"/>
</dbReference>
<comment type="caution">
    <text evidence="3">The sequence shown here is derived from an EMBL/GenBank/DDBJ whole genome shotgun (WGS) entry which is preliminary data.</text>
</comment>
<dbReference type="PROSITE" id="PS50975">
    <property type="entry name" value="ATP_GRASP"/>
    <property type="match status" value="1"/>
</dbReference>
<dbReference type="GO" id="GO:0005524">
    <property type="term" value="F:ATP binding"/>
    <property type="evidence" value="ECO:0007669"/>
    <property type="project" value="UniProtKB-UniRule"/>
</dbReference>
<dbReference type="STRING" id="626887.J057_22970"/>
<keyword evidence="1" id="KW-0067">ATP-binding</keyword>
<evidence type="ECO:0000313" key="3">
    <source>
        <dbReference type="EMBL" id="ENO14306.1"/>
    </source>
</evidence>
<dbReference type="eggNOG" id="COG3919">
    <property type="taxonomic scope" value="Bacteria"/>
</dbReference>
<proteinExistence type="predicted"/>
<dbReference type="Gene3D" id="3.30.470.20">
    <property type="entry name" value="ATP-grasp fold, B domain"/>
    <property type="match status" value="1"/>
</dbReference>
<accession>N6WRY8</accession>
<dbReference type="EMBL" id="APLQ01000014">
    <property type="protein sequence ID" value="ENO14306.1"/>
    <property type="molecule type" value="Genomic_DNA"/>
</dbReference>
<name>N6WRY8_9GAMM</name>
<evidence type="ECO:0000313" key="4">
    <source>
        <dbReference type="Proteomes" id="UP000013165"/>
    </source>
</evidence>
<dbReference type="InterPro" id="IPR011761">
    <property type="entry name" value="ATP-grasp"/>
</dbReference>
<dbReference type="OrthoDB" id="5372487at2"/>
<dbReference type="GO" id="GO:0046872">
    <property type="term" value="F:metal ion binding"/>
    <property type="evidence" value="ECO:0007669"/>
    <property type="project" value="InterPro"/>
</dbReference>